<accession>A0A2R6WQ09</accession>
<evidence type="ECO:0000313" key="2">
    <source>
        <dbReference type="Proteomes" id="UP000244005"/>
    </source>
</evidence>
<reference evidence="2" key="1">
    <citation type="journal article" date="2017" name="Cell">
        <title>Insights into land plant evolution garnered from the Marchantia polymorpha genome.</title>
        <authorList>
            <person name="Bowman J.L."/>
            <person name="Kohchi T."/>
            <person name="Yamato K.T."/>
            <person name="Jenkins J."/>
            <person name="Shu S."/>
            <person name="Ishizaki K."/>
            <person name="Yamaoka S."/>
            <person name="Nishihama R."/>
            <person name="Nakamura Y."/>
            <person name="Berger F."/>
            <person name="Adam C."/>
            <person name="Aki S.S."/>
            <person name="Althoff F."/>
            <person name="Araki T."/>
            <person name="Arteaga-Vazquez M.A."/>
            <person name="Balasubrmanian S."/>
            <person name="Barry K."/>
            <person name="Bauer D."/>
            <person name="Boehm C.R."/>
            <person name="Briginshaw L."/>
            <person name="Caballero-Perez J."/>
            <person name="Catarino B."/>
            <person name="Chen F."/>
            <person name="Chiyoda S."/>
            <person name="Chovatia M."/>
            <person name="Davies K.M."/>
            <person name="Delmans M."/>
            <person name="Demura T."/>
            <person name="Dierschke T."/>
            <person name="Dolan L."/>
            <person name="Dorantes-Acosta A.E."/>
            <person name="Eklund D.M."/>
            <person name="Florent S.N."/>
            <person name="Flores-Sandoval E."/>
            <person name="Fujiyama A."/>
            <person name="Fukuzawa H."/>
            <person name="Galik B."/>
            <person name="Grimanelli D."/>
            <person name="Grimwood J."/>
            <person name="Grossniklaus U."/>
            <person name="Hamada T."/>
            <person name="Haseloff J."/>
            <person name="Hetherington A.J."/>
            <person name="Higo A."/>
            <person name="Hirakawa Y."/>
            <person name="Hundley H.N."/>
            <person name="Ikeda Y."/>
            <person name="Inoue K."/>
            <person name="Inoue S.I."/>
            <person name="Ishida S."/>
            <person name="Jia Q."/>
            <person name="Kakita M."/>
            <person name="Kanazawa T."/>
            <person name="Kawai Y."/>
            <person name="Kawashima T."/>
            <person name="Kennedy M."/>
            <person name="Kinose K."/>
            <person name="Kinoshita T."/>
            <person name="Kohara Y."/>
            <person name="Koide E."/>
            <person name="Komatsu K."/>
            <person name="Kopischke S."/>
            <person name="Kubo M."/>
            <person name="Kyozuka J."/>
            <person name="Lagercrantz U."/>
            <person name="Lin S.S."/>
            <person name="Lindquist E."/>
            <person name="Lipzen A.M."/>
            <person name="Lu C.W."/>
            <person name="De Luna E."/>
            <person name="Martienssen R.A."/>
            <person name="Minamino N."/>
            <person name="Mizutani M."/>
            <person name="Mizutani M."/>
            <person name="Mochizuki N."/>
            <person name="Monte I."/>
            <person name="Mosher R."/>
            <person name="Nagasaki H."/>
            <person name="Nakagami H."/>
            <person name="Naramoto S."/>
            <person name="Nishitani K."/>
            <person name="Ohtani M."/>
            <person name="Okamoto T."/>
            <person name="Okumura M."/>
            <person name="Phillips J."/>
            <person name="Pollak B."/>
            <person name="Reinders A."/>
            <person name="Rovekamp M."/>
            <person name="Sano R."/>
            <person name="Sawa S."/>
            <person name="Schmid M.W."/>
            <person name="Shirakawa M."/>
            <person name="Solano R."/>
            <person name="Spunde A."/>
            <person name="Suetsugu N."/>
            <person name="Sugano S."/>
            <person name="Sugiyama A."/>
            <person name="Sun R."/>
            <person name="Suzuki Y."/>
            <person name="Takenaka M."/>
            <person name="Takezawa D."/>
            <person name="Tomogane H."/>
            <person name="Tsuzuki M."/>
            <person name="Ueda T."/>
            <person name="Umeda M."/>
            <person name="Ward J.M."/>
            <person name="Watanabe Y."/>
            <person name="Yazaki K."/>
            <person name="Yokoyama R."/>
            <person name="Yoshitake Y."/>
            <person name="Yotsui I."/>
            <person name="Zachgo S."/>
            <person name="Schmutz J."/>
        </authorList>
    </citation>
    <scope>NUCLEOTIDE SEQUENCE [LARGE SCALE GENOMIC DNA]</scope>
    <source>
        <strain evidence="2">Tak-1</strain>
    </source>
</reference>
<protein>
    <submittedName>
        <fullName evidence="1">Uncharacterized protein</fullName>
    </submittedName>
</protein>
<evidence type="ECO:0000313" key="1">
    <source>
        <dbReference type="EMBL" id="PTQ35958.1"/>
    </source>
</evidence>
<sequence length="276" mass="29361">MCSSIMVTSKPEPKAKLSCECQALRSSALARMSELATLTAATVSSMTIWPAKAYEPASPEGSASFIRQRSANLKAAGMRASSAVTKGAMGSHGTSASALLSTTRPSRWSSSEYTSFCSADTKGRILGTQSRLETMWMKMSLYLSLIISASRLLAKSGDPKVMHRTCSSTERSLLDSSTLSVSSDATAPPSECPVKMISSPASSSLRKKSMGTLSALSAKPQCAAPLANDSRLLMYLRSCSTSLKPQVPRQATITLPLWLLATKITCWPLSRFASNP</sequence>
<dbReference type="AlphaFoldDB" id="A0A2R6WQ09"/>
<proteinExistence type="predicted"/>
<gene>
    <name evidence="1" type="ORF">MARPO_0067s0047</name>
</gene>
<organism evidence="1 2">
    <name type="scientific">Marchantia polymorpha</name>
    <name type="common">Common liverwort</name>
    <name type="synonym">Marchantia aquatica</name>
    <dbReference type="NCBI Taxonomy" id="3197"/>
    <lineage>
        <taxon>Eukaryota</taxon>
        <taxon>Viridiplantae</taxon>
        <taxon>Streptophyta</taxon>
        <taxon>Embryophyta</taxon>
        <taxon>Marchantiophyta</taxon>
        <taxon>Marchantiopsida</taxon>
        <taxon>Marchantiidae</taxon>
        <taxon>Marchantiales</taxon>
        <taxon>Marchantiaceae</taxon>
        <taxon>Marchantia</taxon>
    </lineage>
</organism>
<name>A0A2R6WQ09_MARPO</name>
<dbReference type="EMBL" id="KZ772739">
    <property type="protein sequence ID" value="PTQ35958.1"/>
    <property type="molecule type" value="Genomic_DNA"/>
</dbReference>
<keyword evidence="2" id="KW-1185">Reference proteome</keyword>
<dbReference type="OrthoDB" id="10382483at2759"/>
<dbReference type="Proteomes" id="UP000244005">
    <property type="component" value="Unassembled WGS sequence"/>
</dbReference>